<gene>
    <name evidence="1" type="ORF">SAMN02982985_05668</name>
</gene>
<dbReference type="STRING" id="758825.SAMN02982985_05668"/>
<accession>A0A1I4UIC7</accession>
<protein>
    <submittedName>
        <fullName evidence="1">Uncharacterized protein</fullName>
    </submittedName>
</protein>
<reference evidence="1 2" key="1">
    <citation type="submission" date="2016-10" db="EMBL/GenBank/DDBJ databases">
        <authorList>
            <person name="de Groot N.N."/>
        </authorList>
    </citation>
    <scope>NUCLEOTIDE SEQUENCE [LARGE SCALE GENOMIC DNA]</scope>
    <source>
        <strain evidence="1 2">ATCC 43154</strain>
    </source>
</reference>
<dbReference type="AlphaFoldDB" id="A0A1I4UIC7"/>
<evidence type="ECO:0000313" key="2">
    <source>
        <dbReference type="Proteomes" id="UP000199470"/>
    </source>
</evidence>
<sequence length="88" mass="9888">MVKRCSFYHARVSRWREGVNASVPHSKEVAEFFGMDVREGLIAAGYLTREESGLAEGSQAAKPRRLHVADLTDEELVDELARRLASRT</sequence>
<dbReference type="Proteomes" id="UP000199470">
    <property type="component" value="Unassembled WGS sequence"/>
</dbReference>
<name>A0A1I4UIC7_9BURK</name>
<proteinExistence type="predicted"/>
<evidence type="ECO:0000313" key="1">
    <source>
        <dbReference type="EMBL" id="SFM88744.1"/>
    </source>
</evidence>
<keyword evidence="2" id="KW-1185">Reference proteome</keyword>
<organism evidence="1 2">
    <name type="scientific">Rugamonas rubra</name>
    <dbReference type="NCBI Taxonomy" id="758825"/>
    <lineage>
        <taxon>Bacteria</taxon>
        <taxon>Pseudomonadati</taxon>
        <taxon>Pseudomonadota</taxon>
        <taxon>Betaproteobacteria</taxon>
        <taxon>Burkholderiales</taxon>
        <taxon>Oxalobacteraceae</taxon>
        <taxon>Telluria group</taxon>
        <taxon>Rugamonas</taxon>
    </lineage>
</organism>
<dbReference type="EMBL" id="FOTW01000043">
    <property type="protein sequence ID" value="SFM88744.1"/>
    <property type="molecule type" value="Genomic_DNA"/>
</dbReference>